<dbReference type="HOGENOM" id="CLU_026228_5_1_7"/>
<evidence type="ECO:0000256" key="1">
    <source>
        <dbReference type="ARBA" id="ARBA00022729"/>
    </source>
</evidence>
<dbReference type="STRING" id="404380.Gbem_1491"/>
<dbReference type="KEGG" id="gbm:Gbem_1491"/>
<keyword evidence="4" id="KW-0449">Lipoprotein</keyword>
<dbReference type="PROSITE" id="PS51257">
    <property type="entry name" value="PROKAR_LIPOPROTEIN"/>
    <property type="match status" value="1"/>
</dbReference>
<evidence type="ECO:0000256" key="2">
    <source>
        <dbReference type="SAM" id="SignalP"/>
    </source>
</evidence>
<proteinExistence type="predicted"/>
<dbReference type="Pfam" id="PF12849">
    <property type="entry name" value="PBP_like_2"/>
    <property type="match status" value="1"/>
</dbReference>
<feature type="domain" description="PBP" evidence="3">
    <location>
        <begin position="30"/>
        <end position="208"/>
    </location>
</feature>
<dbReference type="EMBL" id="CP001124">
    <property type="protein sequence ID" value="ACH38509.1"/>
    <property type="molecule type" value="Genomic_DNA"/>
</dbReference>
<dbReference type="RefSeq" id="WP_012529923.1">
    <property type="nucleotide sequence ID" value="NC_011146.1"/>
</dbReference>
<dbReference type="eggNOG" id="COG0226">
    <property type="taxonomic scope" value="Bacteria"/>
</dbReference>
<dbReference type="PANTHER" id="PTHR30570:SF1">
    <property type="entry name" value="PHOSPHATE-BINDING PROTEIN PSTS"/>
    <property type="match status" value="1"/>
</dbReference>
<dbReference type="InterPro" id="IPR050811">
    <property type="entry name" value="Phosphate_ABC_transporter"/>
</dbReference>
<dbReference type="InterPro" id="IPR024370">
    <property type="entry name" value="PBP_domain"/>
</dbReference>
<evidence type="ECO:0000313" key="5">
    <source>
        <dbReference type="Proteomes" id="UP000008825"/>
    </source>
</evidence>
<reference evidence="4 5" key="2">
    <citation type="journal article" date="2010" name="BMC Genomics">
        <title>The genome of Geobacter bemidjiensis, exemplar for the subsurface clade of Geobacter species that predominate in Fe(III)-reducing subsurface environments.</title>
        <authorList>
            <person name="Aklujkar M."/>
            <person name="Young N.D."/>
            <person name="Holmes D."/>
            <person name="Chavan M."/>
            <person name="Risso C."/>
            <person name="Kiss H.E."/>
            <person name="Han C.S."/>
            <person name="Land M.L."/>
            <person name="Lovley D.R."/>
        </authorList>
    </citation>
    <scope>NUCLEOTIDE SEQUENCE [LARGE SCALE GENOMIC DNA]</scope>
    <source>
        <strain evidence="5">ATCC BAA-1014 / DSM 16622 / JCM 12645 / Bem</strain>
    </source>
</reference>
<dbReference type="Gene3D" id="3.40.190.10">
    <property type="entry name" value="Periplasmic binding protein-like II"/>
    <property type="match status" value="2"/>
</dbReference>
<reference evidence="4 5" key="1">
    <citation type="submission" date="2008-07" db="EMBL/GenBank/DDBJ databases">
        <title>Complete sequence of Geobacter bemidjiensis BEM.</title>
        <authorList>
            <consortium name="US DOE Joint Genome Institute"/>
            <person name="Lucas S."/>
            <person name="Copeland A."/>
            <person name="Lapidus A."/>
            <person name="Glavina del Rio T."/>
            <person name="Dalin E."/>
            <person name="Tice H."/>
            <person name="Bruce D."/>
            <person name="Goodwin L."/>
            <person name="Pitluck S."/>
            <person name="Kiss H."/>
            <person name="Brettin T."/>
            <person name="Detter J.C."/>
            <person name="Han C."/>
            <person name="Kuske C.R."/>
            <person name="Schmutz J."/>
            <person name="Larimer F."/>
            <person name="Land M."/>
            <person name="Hauser L."/>
            <person name="Kyrpides N."/>
            <person name="Lykidis A."/>
            <person name="Lovley D."/>
            <person name="Richardson P."/>
        </authorList>
    </citation>
    <scope>NUCLEOTIDE SEQUENCE [LARGE SCALE GENOMIC DNA]</scope>
    <source>
        <strain evidence="5">ATCC BAA-1014 / DSM 16622 / JCM 12645 / Bem</strain>
    </source>
</reference>
<accession>B5E7X3</accession>
<organism evidence="4 5">
    <name type="scientific">Citrifermentans bemidjiense (strain ATCC BAA-1014 / DSM 16622 / JCM 12645 / Bem)</name>
    <name type="common">Geobacter bemidjiensis</name>
    <dbReference type="NCBI Taxonomy" id="404380"/>
    <lineage>
        <taxon>Bacteria</taxon>
        <taxon>Pseudomonadati</taxon>
        <taxon>Thermodesulfobacteriota</taxon>
        <taxon>Desulfuromonadia</taxon>
        <taxon>Geobacterales</taxon>
        <taxon>Geobacteraceae</taxon>
        <taxon>Citrifermentans</taxon>
    </lineage>
</organism>
<evidence type="ECO:0000313" key="4">
    <source>
        <dbReference type="EMBL" id="ACH38509.1"/>
    </source>
</evidence>
<feature type="signal peptide" evidence="2">
    <location>
        <begin position="1"/>
        <end position="23"/>
    </location>
</feature>
<name>B5E7X3_CITBB</name>
<gene>
    <name evidence="4" type="ordered locus">Gbem_1491</name>
</gene>
<dbReference type="OrthoDB" id="9783488at2"/>
<dbReference type="AlphaFoldDB" id="B5E7X3"/>
<dbReference type="SUPFAM" id="SSF53850">
    <property type="entry name" value="Periplasmic binding protein-like II"/>
    <property type="match status" value="1"/>
</dbReference>
<keyword evidence="5" id="KW-1185">Reference proteome</keyword>
<evidence type="ECO:0000259" key="3">
    <source>
        <dbReference type="Pfam" id="PF12849"/>
    </source>
</evidence>
<dbReference type="PANTHER" id="PTHR30570">
    <property type="entry name" value="PERIPLASMIC PHOSPHATE BINDING COMPONENT OF PHOSPHATE ABC TRANSPORTER"/>
    <property type="match status" value="1"/>
</dbReference>
<sequence length="256" mass="27593">MKHPFPFHMMIIGLCFLAGCATAHKNSNDADTIHIGGGDAALTEVIAPVIETFEEENPSLHLITLQSKPGTELAALESGSLDAVVSTVSLERLLMRAAETGSAPAGALFREVPIGRNQTVVFLNDIKIKKLSKKQLKAIFTGKITNWKKVGGPNRRIVVVWSPAADAENELFIREILQRERITANFVPVASAEEMRKRVLETPGAIGIGPDALVSYGVRVPGSPKIASSVMLITKGEPSPELQKLLELIKDAAFLP</sequence>
<protein>
    <submittedName>
        <fullName evidence="4">ABC transporter, periplasmic substrate-binding lipoprotein</fullName>
    </submittedName>
</protein>
<dbReference type="Proteomes" id="UP000008825">
    <property type="component" value="Chromosome"/>
</dbReference>
<keyword evidence="1 2" id="KW-0732">Signal</keyword>
<feature type="chain" id="PRO_5002832243" evidence="2">
    <location>
        <begin position="24"/>
        <end position="256"/>
    </location>
</feature>